<dbReference type="Proteomes" id="UP001201812">
    <property type="component" value="Unassembled WGS sequence"/>
</dbReference>
<dbReference type="EMBL" id="JAKKPZ010000027">
    <property type="protein sequence ID" value="KAI1710226.1"/>
    <property type="molecule type" value="Genomic_DNA"/>
</dbReference>
<accession>A0AAD4N0H0</accession>
<name>A0AAD4N0H0_9BILA</name>
<gene>
    <name evidence="1" type="ORF">DdX_10905</name>
</gene>
<evidence type="ECO:0000313" key="1">
    <source>
        <dbReference type="EMBL" id="KAI1710226.1"/>
    </source>
</evidence>
<dbReference type="SUPFAM" id="SSF53756">
    <property type="entry name" value="UDP-Glycosyltransferase/glycogen phosphorylase"/>
    <property type="match status" value="1"/>
</dbReference>
<reference evidence="1" key="1">
    <citation type="submission" date="2022-01" db="EMBL/GenBank/DDBJ databases">
        <title>Genome Sequence Resource for Two Populations of Ditylenchus destructor, the Migratory Endoparasitic Phytonematode.</title>
        <authorList>
            <person name="Zhang H."/>
            <person name="Lin R."/>
            <person name="Xie B."/>
        </authorList>
    </citation>
    <scope>NUCLEOTIDE SEQUENCE</scope>
    <source>
        <strain evidence="1">BazhouSP</strain>
    </source>
</reference>
<comment type="caution">
    <text evidence="1">The sequence shown here is derived from an EMBL/GenBank/DDBJ whole genome shotgun (WGS) entry which is preliminary data.</text>
</comment>
<keyword evidence="2" id="KW-1185">Reference proteome</keyword>
<evidence type="ECO:0000313" key="2">
    <source>
        <dbReference type="Proteomes" id="UP001201812"/>
    </source>
</evidence>
<protein>
    <submittedName>
        <fullName evidence="1">UDP-glucuronosyltransferase ugt-47</fullName>
    </submittedName>
</protein>
<organism evidence="1 2">
    <name type="scientific">Ditylenchus destructor</name>
    <dbReference type="NCBI Taxonomy" id="166010"/>
    <lineage>
        <taxon>Eukaryota</taxon>
        <taxon>Metazoa</taxon>
        <taxon>Ecdysozoa</taxon>
        <taxon>Nematoda</taxon>
        <taxon>Chromadorea</taxon>
        <taxon>Rhabditida</taxon>
        <taxon>Tylenchina</taxon>
        <taxon>Tylenchomorpha</taxon>
        <taxon>Sphaerularioidea</taxon>
        <taxon>Anguinidae</taxon>
        <taxon>Anguininae</taxon>
        <taxon>Ditylenchus</taxon>
    </lineage>
</organism>
<sequence length="151" mass="17204">MRTCVVSIFIVLTIFGTIATAHKLLVFSFTNSKSHMISNGRIADALAQAGHNVTLLSLEFAIRTDEFPTTKYARVVRVGSIDRSILQAMANRRVNIVEAVFRPRSLWDNYNMFKMFVNAIVKSYERESCGRVRPIRLNPIRLNPVRLSRFA</sequence>
<dbReference type="AlphaFoldDB" id="A0AAD4N0H0"/>
<proteinExistence type="predicted"/>